<sequence length="389" mass="42695">MLVTRKILIQQRLMRWCALFLSLGTIIIIWRYISILILAVWLSSICRPVLEWLVNHLPLINRCREKSSRSAIAAFLLVFFGIVVIIPIVLIVIALTGSTLNFVASLSNSTTARNAINLLVPPINKNDNNSKESSSLNSTNNSFIDFIKGGKNATFNLLERLLIQRDTLTDVVQLFGGKALSVLSTVAGATAQFIIGILIFLVSTYTFLLQGVELWTWTVAHSPLSAKHMERFKDAFQETGRGLLIGVCLTCAVQGFVAAIAYLCLQIPRWYALGVLTGFCSLIPILGTAMVWIPITIGLFIQQAYLKAVIMIIVGVLAIGSIDNLLRPMFSKIGSLNMSTLLLLLTIFGGIELLGAWGALLGPLVVRLATEAVILVKEDEEQQEQNDVP</sequence>
<comment type="subcellular location">
    <subcellularLocation>
        <location evidence="1">Membrane</location>
        <topology evidence="1">Multi-pass membrane protein</topology>
    </subcellularLocation>
</comment>
<protein>
    <recommendedName>
        <fullName evidence="10">AI-2E family transporter</fullName>
    </recommendedName>
</protein>
<proteinExistence type="inferred from homology"/>
<evidence type="ECO:0000256" key="5">
    <source>
        <dbReference type="ARBA" id="ARBA00023136"/>
    </source>
</evidence>
<evidence type="ECO:0000313" key="7">
    <source>
        <dbReference type="EMBL" id="CAF1209837.1"/>
    </source>
</evidence>
<dbReference type="Proteomes" id="UP000663836">
    <property type="component" value="Unassembled WGS sequence"/>
</dbReference>
<dbReference type="PANTHER" id="PTHR21716">
    <property type="entry name" value="TRANSMEMBRANE PROTEIN"/>
    <property type="match status" value="1"/>
</dbReference>
<dbReference type="EMBL" id="CAJOBD010000593">
    <property type="protein sequence ID" value="CAF3693600.1"/>
    <property type="molecule type" value="Genomic_DNA"/>
</dbReference>
<dbReference type="GO" id="GO:0016020">
    <property type="term" value="C:membrane"/>
    <property type="evidence" value="ECO:0007669"/>
    <property type="project" value="UniProtKB-SubCell"/>
</dbReference>
<name>A0A818U8E1_9BILA</name>
<evidence type="ECO:0000256" key="4">
    <source>
        <dbReference type="ARBA" id="ARBA00022989"/>
    </source>
</evidence>
<dbReference type="EMBL" id="CAJNOT010001507">
    <property type="protein sequence ID" value="CAF1209837.1"/>
    <property type="molecule type" value="Genomic_DNA"/>
</dbReference>
<keyword evidence="5 6" id="KW-0472">Membrane</keyword>
<feature type="transmembrane region" description="Helical" evidence="6">
    <location>
        <begin position="305"/>
        <end position="326"/>
    </location>
</feature>
<accession>A0A818U8E1</accession>
<keyword evidence="3 6" id="KW-0812">Transmembrane</keyword>
<gene>
    <name evidence="8" type="ORF">JBS370_LOCUS9022</name>
    <name evidence="7" type="ORF">ZHD862_LOCUS23303</name>
</gene>
<feature type="transmembrane region" description="Helical" evidence="6">
    <location>
        <begin position="182"/>
        <end position="208"/>
    </location>
</feature>
<evidence type="ECO:0000256" key="2">
    <source>
        <dbReference type="ARBA" id="ARBA00009773"/>
    </source>
</evidence>
<feature type="transmembrane region" description="Helical" evidence="6">
    <location>
        <begin position="338"/>
        <end position="360"/>
    </location>
</feature>
<evidence type="ECO:0000256" key="3">
    <source>
        <dbReference type="ARBA" id="ARBA00022692"/>
    </source>
</evidence>
<dbReference type="AlphaFoldDB" id="A0A818U8E1"/>
<comment type="similarity">
    <text evidence="2">Belongs to the autoinducer-2 exporter (AI-2E) (TC 2.A.86) family.</text>
</comment>
<reference evidence="8" key="1">
    <citation type="submission" date="2021-02" db="EMBL/GenBank/DDBJ databases">
        <authorList>
            <person name="Nowell W R."/>
        </authorList>
    </citation>
    <scope>NUCLEOTIDE SEQUENCE</scope>
</reference>
<evidence type="ECO:0000313" key="9">
    <source>
        <dbReference type="Proteomes" id="UP000663836"/>
    </source>
</evidence>
<organism evidence="8 9">
    <name type="scientific">Rotaria sordida</name>
    <dbReference type="NCBI Taxonomy" id="392033"/>
    <lineage>
        <taxon>Eukaryota</taxon>
        <taxon>Metazoa</taxon>
        <taxon>Spiralia</taxon>
        <taxon>Gnathifera</taxon>
        <taxon>Rotifera</taxon>
        <taxon>Eurotatoria</taxon>
        <taxon>Bdelloidea</taxon>
        <taxon>Philodinida</taxon>
        <taxon>Philodinidae</taxon>
        <taxon>Rotaria</taxon>
    </lineage>
</organism>
<evidence type="ECO:0000256" key="6">
    <source>
        <dbReference type="SAM" id="Phobius"/>
    </source>
</evidence>
<keyword evidence="4 6" id="KW-1133">Transmembrane helix</keyword>
<feature type="transmembrane region" description="Helical" evidence="6">
    <location>
        <begin position="243"/>
        <end position="263"/>
    </location>
</feature>
<comment type="caution">
    <text evidence="8">The sequence shown here is derived from an EMBL/GenBank/DDBJ whole genome shotgun (WGS) entry which is preliminary data.</text>
</comment>
<dbReference type="Pfam" id="PF01594">
    <property type="entry name" value="AI-2E_transport"/>
    <property type="match status" value="1"/>
</dbReference>
<evidence type="ECO:0000313" key="8">
    <source>
        <dbReference type="EMBL" id="CAF3693600.1"/>
    </source>
</evidence>
<evidence type="ECO:0008006" key="10">
    <source>
        <dbReference type="Google" id="ProtNLM"/>
    </source>
</evidence>
<dbReference type="InterPro" id="IPR002549">
    <property type="entry name" value="AI-2E-like"/>
</dbReference>
<dbReference type="PANTHER" id="PTHR21716:SF4">
    <property type="entry name" value="TRANSMEMBRANE PROTEIN 245"/>
    <property type="match status" value="1"/>
</dbReference>
<feature type="transmembrane region" description="Helical" evidence="6">
    <location>
        <begin position="270"/>
        <end position="293"/>
    </location>
</feature>
<evidence type="ECO:0000256" key="1">
    <source>
        <dbReference type="ARBA" id="ARBA00004141"/>
    </source>
</evidence>
<feature type="transmembrane region" description="Helical" evidence="6">
    <location>
        <begin position="16"/>
        <end position="42"/>
    </location>
</feature>
<dbReference type="Proteomes" id="UP000663864">
    <property type="component" value="Unassembled WGS sequence"/>
</dbReference>
<feature type="transmembrane region" description="Helical" evidence="6">
    <location>
        <begin position="71"/>
        <end position="95"/>
    </location>
</feature>